<proteinExistence type="inferred from homology"/>
<dbReference type="InterPro" id="IPR003043">
    <property type="entry name" value="Uropor_MeTrfase_CS"/>
</dbReference>
<evidence type="ECO:0000256" key="1">
    <source>
        <dbReference type="ARBA" id="ARBA00004953"/>
    </source>
</evidence>
<comment type="similarity">
    <text evidence="2 7">Belongs to the precorrin methyltransferase family.</text>
</comment>
<dbReference type="UniPathway" id="UPA00148"/>
<feature type="domain" description="Tetrapyrrole methylase" evidence="8">
    <location>
        <begin position="19"/>
        <end position="224"/>
    </location>
</feature>
<dbReference type="GO" id="GO:0046026">
    <property type="term" value="F:precorrin-4 C11-methyltransferase activity"/>
    <property type="evidence" value="ECO:0007669"/>
    <property type="project" value="InterPro"/>
</dbReference>
<protein>
    <submittedName>
        <fullName evidence="9">Precorrin-4 C11-methyltransferase</fullName>
    </submittedName>
</protein>
<evidence type="ECO:0000256" key="4">
    <source>
        <dbReference type="ARBA" id="ARBA00022603"/>
    </source>
</evidence>
<dbReference type="PANTHER" id="PTHR45790">
    <property type="entry name" value="SIROHEME SYNTHASE-RELATED"/>
    <property type="match status" value="1"/>
</dbReference>
<dbReference type="EMBL" id="AP008231">
    <property type="protein sequence ID" value="BAD78511.1"/>
    <property type="molecule type" value="Genomic_DNA"/>
</dbReference>
<dbReference type="PANTHER" id="PTHR45790:SF4">
    <property type="entry name" value="COBALT-PRECORRIN-4 C(11)-METHYLTRANSFERASE"/>
    <property type="match status" value="1"/>
</dbReference>
<dbReference type="NCBIfam" id="TIGR01465">
    <property type="entry name" value="cobM_cbiF"/>
    <property type="match status" value="1"/>
</dbReference>
<dbReference type="InterPro" id="IPR035996">
    <property type="entry name" value="4pyrrol_Methylase_sf"/>
</dbReference>
<evidence type="ECO:0000256" key="2">
    <source>
        <dbReference type="ARBA" id="ARBA00005879"/>
    </source>
</evidence>
<dbReference type="CDD" id="cd11641">
    <property type="entry name" value="Precorrin-4_C11-MT"/>
    <property type="match status" value="1"/>
</dbReference>
<evidence type="ECO:0000256" key="6">
    <source>
        <dbReference type="ARBA" id="ARBA00022691"/>
    </source>
</evidence>
<dbReference type="AlphaFoldDB" id="A0A0H3K0E1"/>
<dbReference type="InterPro" id="IPR050161">
    <property type="entry name" value="Siro_Cobalamin_biosynth"/>
</dbReference>
<dbReference type="Gene3D" id="3.40.1010.10">
    <property type="entry name" value="Cobalt-precorrin-4 Transmethylase, Domain 1"/>
    <property type="match status" value="1"/>
</dbReference>
<evidence type="ECO:0000256" key="7">
    <source>
        <dbReference type="RuleBase" id="RU003960"/>
    </source>
</evidence>
<dbReference type="eggNOG" id="COG2875">
    <property type="taxonomic scope" value="Bacteria"/>
</dbReference>
<evidence type="ECO:0000256" key="5">
    <source>
        <dbReference type="ARBA" id="ARBA00022679"/>
    </source>
</evidence>
<dbReference type="Pfam" id="PF00590">
    <property type="entry name" value="TP_methylase"/>
    <property type="match status" value="1"/>
</dbReference>
<dbReference type="Proteomes" id="UP000001175">
    <property type="component" value="Chromosome"/>
</dbReference>
<dbReference type="PROSITE" id="PS00840">
    <property type="entry name" value="SUMT_2"/>
    <property type="match status" value="1"/>
</dbReference>
<evidence type="ECO:0000313" key="10">
    <source>
        <dbReference type="Proteomes" id="UP000001175"/>
    </source>
</evidence>
<keyword evidence="4 7" id="KW-0489">Methyltransferase</keyword>
<dbReference type="InterPro" id="IPR014776">
    <property type="entry name" value="4pyrrole_Mease_sub2"/>
</dbReference>
<keyword evidence="6" id="KW-0949">S-adenosyl-L-methionine</keyword>
<dbReference type="InterPro" id="IPR006362">
    <property type="entry name" value="Cbl_synth_CobM/CibF"/>
</dbReference>
<organism evidence="9 10">
    <name type="scientific">Synechococcus sp. (strain ATCC 27144 / PCC 6301 / SAUG 1402/1)</name>
    <name type="common">Anacystis nidulans</name>
    <dbReference type="NCBI Taxonomy" id="269084"/>
    <lineage>
        <taxon>Bacteria</taxon>
        <taxon>Bacillati</taxon>
        <taxon>Cyanobacteriota</taxon>
        <taxon>Cyanophyceae</taxon>
        <taxon>Synechococcales</taxon>
        <taxon>Synechococcaceae</taxon>
        <taxon>Synechococcus</taxon>
    </lineage>
</organism>
<name>A0A0H3K0E1_SYNP6</name>
<evidence type="ECO:0000259" key="8">
    <source>
        <dbReference type="Pfam" id="PF00590"/>
    </source>
</evidence>
<reference evidence="9 10" key="1">
    <citation type="journal article" date="2007" name="Photosyn. Res.">
        <title>Complete nucleotide sequence of the freshwater unicellular cyanobacterium Synechococcus elongatus PCC 6301 chromosome: gene content and organization.</title>
        <authorList>
            <person name="Sugita C."/>
            <person name="Ogata K."/>
            <person name="Shikata M."/>
            <person name="Jikuya H."/>
            <person name="Takano J."/>
            <person name="Furumichi M."/>
            <person name="Kanehisa M."/>
            <person name="Omata T."/>
            <person name="Sugiura M."/>
            <person name="Sugita M."/>
        </authorList>
    </citation>
    <scope>NUCLEOTIDE SEQUENCE [LARGE SCALE GENOMIC DNA]</scope>
    <source>
        <strain evidence="10">ATCC 27144 / PCC 6301 / SAUG 1402/1</strain>
    </source>
</reference>
<accession>A0A0H3K0E1</accession>
<dbReference type="GeneID" id="72430089"/>
<dbReference type="GO" id="GO:0009236">
    <property type="term" value="P:cobalamin biosynthetic process"/>
    <property type="evidence" value="ECO:0007669"/>
    <property type="project" value="UniProtKB-UniPathway"/>
</dbReference>
<dbReference type="RefSeq" id="WP_011242635.1">
    <property type="nucleotide sequence ID" value="NC_006576.1"/>
</dbReference>
<comment type="pathway">
    <text evidence="1">Cofactor biosynthesis; adenosylcobalamin biosynthesis.</text>
</comment>
<dbReference type="Gene3D" id="3.30.950.10">
    <property type="entry name" value="Methyltransferase, Cobalt-precorrin-4 Transmethylase, Domain 2"/>
    <property type="match status" value="1"/>
</dbReference>
<keyword evidence="3" id="KW-0169">Cobalamin biosynthesis</keyword>
<keyword evidence="5 7" id="KW-0808">Transferase</keyword>
<sequence>MWFVPPFRESRVVSFSAGVYFVGVGPGDPELMTVRAQKLIAAADVLLYTDSLVPPAILADARPDAERLPTAHRTLEEILPILKERVAAGAIVARLHDGDPSLYSTIAEQIAGLRSQDIPYQVIPGVSAFQAAAARLGQELTLPGLVQTIILTRCAGRIGLPDRESLSSLAAHQASLCLYLSARQAEKAQTELLEHYSPETPIAVCYRLGWPDEAIWLGKLSELAQITQDQQLDRTVLYLISPALQAVETGRSQLYNPDYHHLFRPETTAARSPQPS</sequence>
<dbReference type="SUPFAM" id="SSF53790">
    <property type="entry name" value="Tetrapyrrole methylase"/>
    <property type="match status" value="1"/>
</dbReference>
<dbReference type="InterPro" id="IPR014777">
    <property type="entry name" value="4pyrrole_Mease_sub1"/>
</dbReference>
<dbReference type="GO" id="GO:0032259">
    <property type="term" value="P:methylation"/>
    <property type="evidence" value="ECO:0007669"/>
    <property type="project" value="UniProtKB-KW"/>
</dbReference>
<gene>
    <name evidence="9" type="primary">cobM</name>
    <name evidence="9" type="ordered locus">syc0321_d</name>
</gene>
<evidence type="ECO:0000256" key="3">
    <source>
        <dbReference type="ARBA" id="ARBA00022573"/>
    </source>
</evidence>
<dbReference type="InterPro" id="IPR000878">
    <property type="entry name" value="4pyrrol_Mease"/>
</dbReference>
<dbReference type="KEGG" id="syc:syc0321_d"/>
<evidence type="ECO:0000313" key="9">
    <source>
        <dbReference type="EMBL" id="BAD78511.1"/>
    </source>
</evidence>